<sequence length="147" mass="16521">MAGIIARREYLVKLCRAIIMYGALKHQLEEYMSMSSLSLEIEGHFDHSTTHTAEVKLARVLQGKNLGKLQDVHDISVDVAHDRLGVEEAARRLDTVLDRRPKFQVRFLVLTYGLASASGDVYKSTFDLEGARTWTCTLVAGVSQRRT</sequence>
<evidence type="ECO:0000259" key="2">
    <source>
        <dbReference type="Pfam" id="PF06738"/>
    </source>
</evidence>
<keyword evidence="4" id="KW-1185">Reference proteome</keyword>
<dbReference type="EMBL" id="SRRH01000488">
    <property type="protein sequence ID" value="KAG6288235.1"/>
    <property type="molecule type" value="Genomic_DNA"/>
</dbReference>
<dbReference type="AlphaFoldDB" id="A0A9P7QGD7"/>
<evidence type="ECO:0000313" key="4">
    <source>
        <dbReference type="Proteomes" id="UP000707071"/>
    </source>
</evidence>
<comment type="caution">
    <text evidence="3">The sequence shown here is derived from an EMBL/GenBank/DDBJ whole genome shotgun (WGS) entry which is preliminary data.</text>
</comment>
<evidence type="ECO:0000256" key="1">
    <source>
        <dbReference type="ARBA" id="ARBA00034125"/>
    </source>
</evidence>
<reference evidence="3 4" key="1">
    <citation type="journal article" date="2020" name="bioRxiv">
        <title>Whole genome comparisons of ergot fungi reveals the divergence and evolution of species within the genus Claviceps are the result of varying mechanisms driving genome evolution and host range expansion.</title>
        <authorList>
            <person name="Wyka S.A."/>
            <person name="Mondo S.J."/>
            <person name="Liu M."/>
            <person name="Dettman J."/>
            <person name="Nalam V."/>
            <person name="Broders K.D."/>
        </authorList>
    </citation>
    <scope>NUCLEOTIDE SEQUENCE [LARGE SCALE GENOMIC DNA]</scope>
    <source>
        <strain evidence="3 4">Clav52</strain>
    </source>
</reference>
<protein>
    <recommendedName>
        <fullName evidence="2">Threonine/serine exporter-like N-terminal domain-containing protein</fullName>
    </recommendedName>
</protein>
<dbReference type="GO" id="GO:0022857">
    <property type="term" value="F:transmembrane transporter activity"/>
    <property type="evidence" value="ECO:0007669"/>
    <property type="project" value="InterPro"/>
</dbReference>
<gene>
    <name evidence="3" type="ORF">E4U09_005672</name>
</gene>
<dbReference type="PANTHER" id="PTHR31082:SF4">
    <property type="entry name" value="PHEROMONE-REGULATED MEMBRANE PROTEIN 10"/>
    <property type="match status" value="1"/>
</dbReference>
<proteinExistence type="inferred from homology"/>
<dbReference type="PANTHER" id="PTHR31082">
    <property type="entry name" value="PHEROMONE-REGULATED MEMBRANE PROTEIN 10"/>
    <property type="match status" value="1"/>
</dbReference>
<organism evidence="3 4">
    <name type="scientific">Claviceps aff. purpurea</name>
    <dbReference type="NCBI Taxonomy" id="1967640"/>
    <lineage>
        <taxon>Eukaryota</taxon>
        <taxon>Fungi</taxon>
        <taxon>Dikarya</taxon>
        <taxon>Ascomycota</taxon>
        <taxon>Pezizomycotina</taxon>
        <taxon>Sordariomycetes</taxon>
        <taxon>Hypocreomycetidae</taxon>
        <taxon>Hypocreales</taxon>
        <taxon>Clavicipitaceae</taxon>
        <taxon>Claviceps</taxon>
    </lineage>
</organism>
<accession>A0A9P7QGD7</accession>
<dbReference type="InterPro" id="IPR051361">
    <property type="entry name" value="ThrE/Ser_Exporter"/>
</dbReference>
<dbReference type="Proteomes" id="UP000707071">
    <property type="component" value="Unassembled WGS sequence"/>
</dbReference>
<feature type="domain" description="Threonine/serine exporter-like N-terminal" evidence="2">
    <location>
        <begin position="10"/>
        <end position="118"/>
    </location>
</feature>
<dbReference type="InterPro" id="IPR010619">
    <property type="entry name" value="ThrE-like_N"/>
</dbReference>
<evidence type="ECO:0000313" key="3">
    <source>
        <dbReference type="EMBL" id="KAG6288235.1"/>
    </source>
</evidence>
<comment type="similarity">
    <text evidence="1">Belongs to the ThrE exporter (TC 2.A.79) family.</text>
</comment>
<name>A0A9P7QGD7_9HYPO</name>
<dbReference type="Pfam" id="PF06738">
    <property type="entry name" value="ThrE"/>
    <property type="match status" value="1"/>
</dbReference>